<keyword evidence="4" id="KW-1185">Reference proteome</keyword>
<dbReference type="SUPFAM" id="SSF46785">
    <property type="entry name" value="Winged helix' DNA-binding domain"/>
    <property type="match status" value="1"/>
</dbReference>
<feature type="domain" description="HTH marR-type" evidence="2">
    <location>
        <begin position="35"/>
        <end position="170"/>
    </location>
</feature>
<dbReference type="Gene3D" id="1.10.10.10">
    <property type="entry name" value="Winged helix-like DNA-binding domain superfamily/Winged helix DNA-binding domain"/>
    <property type="match status" value="1"/>
</dbReference>
<organism evidence="3 4">
    <name type="scientific">Actinospica acidithermotolerans</name>
    <dbReference type="NCBI Taxonomy" id="2828514"/>
    <lineage>
        <taxon>Bacteria</taxon>
        <taxon>Bacillati</taxon>
        <taxon>Actinomycetota</taxon>
        <taxon>Actinomycetes</taxon>
        <taxon>Catenulisporales</taxon>
        <taxon>Actinospicaceae</taxon>
        <taxon>Actinospica</taxon>
    </lineage>
</organism>
<dbReference type="EMBL" id="JAGSOH010000143">
    <property type="protein sequence ID" value="MBR7830610.1"/>
    <property type="molecule type" value="Genomic_DNA"/>
</dbReference>
<dbReference type="PANTHER" id="PTHR33164">
    <property type="entry name" value="TRANSCRIPTIONAL REGULATOR, MARR FAMILY"/>
    <property type="match status" value="1"/>
</dbReference>
<dbReference type="AlphaFoldDB" id="A0A941IJC9"/>
<evidence type="ECO:0000256" key="1">
    <source>
        <dbReference type="SAM" id="MobiDB-lite"/>
    </source>
</evidence>
<name>A0A941IJC9_9ACTN</name>
<dbReference type="InterPro" id="IPR036390">
    <property type="entry name" value="WH_DNA-bd_sf"/>
</dbReference>
<protein>
    <submittedName>
        <fullName evidence="3">MarR family transcriptional regulator</fullName>
    </submittedName>
</protein>
<dbReference type="RefSeq" id="WP_212521732.1">
    <property type="nucleotide sequence ID" value="NZ_JAGSOH010000143.1"/>
</dbReference>
<dbReference type="PANTHER" id="PTHR33164:SF106">
    <property type="entry name" value="TRANSCRIPTIONAL REGULATORY PROTEIN"/>
    <property type="match status" value="1"/>
</dbReference>
<feature type="region of interest" description="Disordered" evidence="1">
    <location>
        <begin position="1"/>
        <end position="29"/>
    </location>
</feature>
<evidence type="ECO:0000259" key="2">
    <source>
        <dbReference type="PROSITE" id="PS50995"/>
    </source>
</evidence>
<dbReference type="CDD" id="cd00090">
    <property type="entry name" value="HTH_ARSR"/>
    <property type="match status" value="1"/>
</dbReference>
<dbReference type="InterPro" id="IPR011991">
    <property type="entry name" value="ArsR-like_HTH"/>
</dbReference>
<evidence type="ECO:0000313" key="3">
    <source>
        <dbReference type="EMBL" id="MBR7830610.1"/>
    </source>
</evidence>
<dbReference type="GO" id="GO:0003700">
    <property type="term" value="F:DNA-binding transcription factor activity"/>
    <property type="evidence" value="ECO:0007669"/>
    <property type="project" value="InterPro"/>
</dbReference>
<comment type="caution">
    <text evidence="3">The sequence shown here is derived from an EMBL/GenBank/DDBJ whole genome shotgun (WGS) entry which is preliminary data.</text>
</comment>
<sequence>MSSTPEAATGRKTESDLPDLPAGTPQGSPEWLASIPRLATAGQGLALALLSLQTATARALGIHPTDVAIIAHLQRMPGEPRRTPGDLARLTGLTTGAITGVIDRLERDGYVRRERDSNDRRKIFVELTGKDIETFNGVFGPMLAELDLLCSKFSPAELGVIIDYLEGVRSVMQHAVGGMQDS</sequence>
<dbReference type="GO" id="GO:0006950">
    <property type="term" value="P:response to stress"/>
    <property type="evidence" value="ECO:0007669"/>
    <property type="project" value="TreeGrafter"/>
</dbReference>
<accession>A0A941IJC9</accession>
<dbReference type="PRINTS" id="PR00598">
    <property type="entry name" value="HTHMARR"/>
</dbReference>
<dbReference type="InterPro" id="IPR036388">
    <property type="entry name" value="WH-like_DNA-bd_sf"/>
</dbReference>
<proteinExistence type="predicted"/>
<dbReference type="SMART" id="SM00347">
    <property type="entry name" value="HTH_MARR"/>
    <property type="match status" value="1"/>
</dbReference>
<dbReference type="Proteomes" id="UP000676325">
    <property type="component" value="Unassembled WGS sequence"/>
</dbReference>
<evidence type="ECO:0000313" key="4">
    <source>
        <dbReference type="Proteomes" id="UP000676325"/>
    </source>
</evidence>
<dbReference type="PROSITE" id="PS50995">
    <property type="entry name" value="HTH_MARR_2"/>
    <property type="match status" value="1"/>
</dbReference>
<reference evidence="3" key="1">
    <citation type="submission" date="2021-04" db="EMBL/GenBank/DDBJ databases">
        <title>Genome based classification of Actinospica acidithermotolerans sp. nov., an actinobacterium isolated from an Indonesian hot spring.</title>
        <authorList>
            <person name="Kusuma A.B."/>
            <person name="Putra K.E."/>
            <person name="Nafisah S."/>
            <person name="Loh J."/>
            <person name="Nouioui I."/>
            <person name="Goodfellow M."/>
        </authorList>
    </citation>
    <scope>NUCLEOTIDE SEQUENCE</scope>
    <source>
        <strain evidence="3">MGRD01-02</strain>
    </source>
</reference>
<dbReference type="InterPro" id="IPR000835">
    <property type="entry name" value="HTH_MarR-typ"/>
</dbReference>
<dbReference type="Pfam" id="PF12802">
    <property type="entry name" value="MarR_2"/>
    <property type="match status" value="1"/>
</dbReference>
<dbReference type="InterPro" id="IPR039422">
    <property type="entry name" value="MarR/SlyA-like"/>
</dbReference>
<gene>
    <name evidence="3" type="ORF">KDK95_30190</name>
</gene>